<proteinExistence type="predicted"/>
<sequence length="306" mass="30787">MPSTNGTIVHGCCAFITACGTQCIDTAVSKCCAIPGGGFGTCPAGSDCCGDMCCDPGLVCARSTEGNQCWPMGGALEGGVAVDPQMSGSGGLSASIWVYVLLLLAPFAAALSEVSAVKPEIDDRDDDIHANMTTSLKPTTTLSTAVSTSGTQEVGIELVEKKGGGAGAAAGGAGGAGVAAHASKGAGPKTISFDTMWPLMLNPLPQMLAPLLLAKLAVGSETSGAPPTDILEDDNNLGLMPMVTTATPVQASTPAIRLSKKKEFKFGSGSGGSSLEVDRRPKAMTMLILCVLPLLASLALTSAFLF</sequence>
<dbReference type="InParanoid" id="E4ZQS3"/>
<gene>
    <name evidence="2" type="ORF">LEMA_P037520.1</name>
</gene>
<accession>E4ZQS3</accession>
<name>E4ZQS3_LEPMJ</name>
<keyword evidence="1" id="KW-1133">Transmembrane helix</keyword>
<dbReference type="AlphaFoldDB" id="E4ZQS3"/>
<dbReference type="OrthoDB" id="3801039at2759"/>
<evidence type="ECO:0000313" key="2">
    <source>
        <dbReference type="EMBL" id="CBX94078.1"/>
    </source>
</evidence>
<keyword evidence="1" id="KW-0812">Transmembrane</keyword>
<dbReference type="EMBL" id="FP929116">
    <property type="protein sequence ID" value="CBX94078.1"/>
    <property type="molecule type" value="Genomic_DNA"/>
</dbReference>
<reference evidence="3" key="1">
    <citation type="journal article" date="2011" name="Nat. Commun.">
        <title>Effector diversification within compartments of the Leptosphaeria maculans genome affected by Repeat-Induced Point mutations.</title>
        <authorList>
            <person name="Rouxel T."/>
            <person name="Grandaubert J."/>
            <person name="Hane J.K."/>
            <person name="Hoede C."/>
            <person name="van de Wouw A.P."/>
            <person name="Couloux A."/>
            <person name="Dominguez V."/>
            <person name="Anthouard V."/>
            <person name="Bally P."/>
            <person name="Bourras S."/>
            <person name="Cozijnsen A.J."/>
            <person name="Ciuffetti L.M."/>
            <person name="Degrave A."/>
            <person name="Dilmaghani A."/>
            <person name="Duret L."/>
            <person name="Fudal I."/>
            <person name="Goodwin S.B."/>
            <person name="Gout L."/>
            <person name="Glaser N."/>
            <person name="Linglin J."/>
            <person name="Kema G.H.J."/>
            <person name="Lapalu N."/>
            <person name="Lawrence C.B."/>
            <person name="May K."/>
            <person name="Meyer M."/>
            <person name="Ollivier B."/>
            <person name="Poulain J."/>
            <person name="Schoch C.L."/>
            <person name="Simon A."/>
            <person name="Spatafora J.W."/>
            <person name="Stachowiak A."/>
            <person name="Turgeon B.G."/>
            <person name="Tyler B.M."/>
            <person name="Vincent D."/>
            <person name="Weissenbach J."/>
            <person name="Amselem J."/>
            <person name="Quesneville H."/>
            <person name="Oliver R.P."/>
            <person name="Wincker P."/>
            <person name="Balesdent M.-H."/>
            <person name="Howlett B.J."/>
        </authorList>
    </citation>
    <scope>NUCLEOTIDE SEQUENCE [LARGE SCALE GENOMIC DNA]</scope>
    <source>
        <strain evidence="3">JN3 / isolate v23.1.3 / race Av1-4-5-6-7-8</strain>
    </source>
</reference>
<organism evidence="3">
    <name type="scientific">Leptosphaeria maculans (strain JN3 / isolate v23.1.3 / race Av1-4-5-6-7-8)</name>
    <name type="common">Blackleg fungus</name>
    <name type="synonym">Phoma lingam</name>
    <dbReference type="NCBI Taxonomy" id="985895"/>
    <lineage>
        <taxon>Eukaryota</taxon>
        <taxon>Fungi</taxon>
        <taxon>Dikarya</taxon>
        <taxon>Ascomycota</taxon>
        <taxon>Pezizomycotina</taxon>
        <taxon>Dothideomycetes</taxon>
        <taxon>Pleosporomycetidae</taxon>
        <taxon>Pleosporales</taxon>
        <taxon>Pleosporineae</taxon>
        <taxon>Leptosphaeriaceae</taxon>
        <taxon>Plenodomus</taxon>
        <taxon>Plenodomus lingam/Leptosphaeria maculans species complex</taxon>
    </lineage>
</organism>
<evidence type="ECO:0000256" key="1">
    <source>
        <dbReference type="SAM" id="Phobius"/>
    </source>
</evidence>
<protein>
    <submittedName>
        <fullName evidence="2">Predicted protein</fullName>
    </submittedName>
</protein>
<feature type="transmembrane region" description="Helical" evidence="1">
    <location>
        <begin position="283"/>
        <end position="305"/>
    </location>
</feature>
<dbReference type="VEuPathDB" id="FungiDB:LEMA_P037520.1"/>
<evidence type="ECO:0000313" key="3">
    <source>
        <dbReference type="Proteomes" id="UP000002668"/>
    </source>
</evidence>
<dbReference type="Proteomes" id="UP000002668">
    <property type="component" value="Genome"/>
</dbReference>
<keyword evidence="1" id="KW-0472">Membrane</keyword>
<keyword evidence="3" id="KW-1185">Reference proteome</keyword>
<dbReference type="HOGENOM" id="CLU_909339_0_0_1"/>
<dbReference type="GeneID" id="13283225"/>